<dbReference type="EMBL" id="JBHSAP010000018">
    <property type="protein sequence ID" value="MFC4078057.1"/>
    <property type="molecule type" value="Genomic_DNA"/>
</dbReference>
<name>A0ABV8JMR2_9BACL</name>
<accession>A0ABV8JMR2</accession>
<keyword evidence="2 9" id="KW-0808">Transferase</keyword>
<feature type="domain" description="CCA-adding enzyme C-terminal" evidence="12">
    <location>
        <begin position="250"/>
        <end position="401"/>
    </location>
</feature>
<sequence length="411" mass="46919">MNPALKDALTVLEHLEKAGYQAYLVGGCVRDRLMGREPADWDVATDACPDTVQALFPWTVPTGLRHGTVSVLHKKGMTEVTTFRREGAYTDHRRPDAVVFMTDLSKDLARRDFTINAMAEDRRGRLYDPFKGQQDLKQKQIRAVGEPDHRFTEDALRMVRALRFAAQLEFSIEEKTEAAIQRSKCHLTSLAVERVTGELKKLFRAPRPSLGVRYLWKHNLFPVLPPFSRWEMAVPNSPNFPAETLDSLDGEATRWAFFLLMCGVEVSVVRSRLKSFRVSQKEWTEIAVIFQLALSRKEEWQEMEAKRAILEHGWEAIYRGTLLAGEIHGWPPQVRDHCLKALAGWHQEMPVRNQRDLAVNGQDLIRISGRPPGSWVGKVLEELLVRTALGQLPNDKTALMKEGRRIGKFYP</sequence>
<reference evidence="14" key="1">
    <citation type="journal article" date="2019" name="Int. J. Syst. Evol. Microbiol.">
        <title>The Global Catalogue of Microorganisms (GCM) 10K type strain sequencing project: providing services to taxonomists for standard genome sequencing and annotation.</title>
        <authorList>
            <consortium name="The Broad Institute Genomics Platform"/>
            <consortium name="The Broad Institute Genome Sequencing Center for Infectious Disease"/>
            <person name="Wu L."/>
            <person name="Ma J."/>
        </authorList>
    </citation>
    <scope>NUCLEOTIDE SEQUENCE [LARGE SCALE GENOMIC DNA]</scope>
    <source>
        <strain evidence="14">IBRC-M 10813</strain>
    </source>
</reference>
<dbReference type="Pfam" id="PF13735">
    <property type="entry name" value="tRNA_NucTran2_2"/>
    <property type="match status" value="1"/>
</dbReference>
<dbReference type="Pfam" id="PF01743">
    <property type="entry name" value="PolyA_pol"/>
    <property type="match status" value="1"/>
</dbReference>
<dbReference type="SUPFAM" id="SSF81301">
    <property type="entry name" value="Nucleotidyltransferase"/>
    <property type="match status" value="1"/>
</dbReference>
<evidence type="ECO:0000256" key="5">
    <source>
        <dbReference type="ARBA" id="ARBA00022723"/>
    </source>
</evidence>
<dbReference type="InterPro" id="IPR002646">
    <property type="entry name" value="PolA_pol_head_dom"/>
</dbReference>
<keyword evidence="6" id="KW-0547">Nucleotide-binding</keyword>
<evidence type="ECO:0000256" key="4">
    <source>
        <dbReference type="ARBA" id="ARBA00022695"/>
    </source>
</evidence>
<dbReference type="PROSITE" id="PS51257">
    <property type="entry name" value="PROKAR_LIPOPROTEIN"/>
    <property type="match status" value="1"/>
</dbReference>
<keyword evidence="14" id="KW-1185">Reference proteome</keyword>
<organism evidence="13 14">
    <name type="scientific">Salinithrix halophila</name>
    <dbReference type="NCBI Taxonomy" id="1485204"/>
    <lineage>
        <taxon>Bacteria</taxon>
        <taxon>Bacillati</taxon>
        <taxon>Bacillota</taxon>
        <taxon>Bacilli</taxon>
        <taxon>Bacillales</taxon>
        <taxon>Thermoactinomycetaceae</taxon>
        <taxon>Salinithrix</taxon>
    </lineage>
</organism>
<evidence type="ECO:0000256" key="6">
    <source>
        <dbReference type="ARBA" id="ARBA00022741"/>
    </source>
</evidence>
<dbReference type="CDD" id="cd05398">
    <property type="entry name" value="NT_ClassII-CCAase"/>
    <property type="match status" value="1"/>
</dbReference>
<evidence type="ECO:0000313" key="14">
    <source>
        <dbReference type="Proteomes" id="UP001595843"/>
    </source>
</evidence>
<dbReference type="Pfam" id="PF12627">
    <property type="entry name" value="PolyA_pol_RNAbd"/>
    <property type="match status" value="1"/>
</dbReference>
<comment type="similarity">
    <text evidence="9">Belongs to the tRNA nucleotidyltransferase/poly(A) polymerase family.</text>
</comment>
<dbReference type="InterPro" id="IPR050264">
    <property type="entry name" value="Bact_CCA-adding_enz_type3_sf"/>
</dbReference>
<dbReference type="RefSeq" id="WP_380705886.1">
    <property type="nucleotide sequence ID" value="NZ_JBHSAP010000018.1"/>
</dbReference>
<keyword evidence="3" id="KW-0819">tRNA processing</keyword>
<feature type="domain" description="tRNA nucleotidyltransferase/poly(A) polymerase RNA and SrmB- binding" evidence="11">
    <location>
        <begin position="170"/>
        <end position="226"/>
    </location>
</feature>
<evidence type="ECO:0000313" key="13">
    <source>
        <dbReference type="EMBL" id="MFC4078057.1"/>
    </source>
</evidence>
<dbReference type="InterPro" id="IPR032828">
    <property type="entry name" value="PolyA_RNA-bd"/>
</dbReference>
<evidence type="ECO:0000256" key="7">
    <source>
        <dbReference type="ARBA" id="ARBA00022842"/>
    </source>
</evidence>
<dbReference type="NCBIfam" id="NF009814">
    <property type="entry name" value="PRK13299.1"/>
    <property type="match status" value="1"/>
</dbReference>
<proteinExistence type="inferred from homology"/>
<dbReference type="SUPFAM" id="SSF81891">
    <property type="entry name" value="Poly A polymerase C-terminal region-like"/>
    <property type="match status" value="1"/>
</dbReference>
<protein>
    <submittedName>
        <fullName evidence="13">CCA tRNA nucleotidyltransferase</fullName>
        <ecNumber evidence="13">2.7.7.72</ecNumber>
    </submittedName>
</protein>
<dbReference type="Gene3D" id="3.30.460.10">
    <property type="entry name" value="Beta Polymerase, domain 2"/>
    <property type="match status" value="1"/>
</dbReference>
<evidence type="ECO:0000256" key="2">
    <source>
        <dbReference type="ARBA" id="ARBA00022679"/>
    </source>
</evidence>
<keyword evidence="5" id="KW-0479">Metal-binding</keyword>
<dbReference type="Gene3D" id="1.10.246.80">
    <property type="match status" value="1"/>
</dbReference>
<dbReference type="PANTHER" id="PTHR46173">
    <property type="entry name" value="CCA TRNA NUCLEOTIDYLTRANSFERASE 1, MITOCHONDRIAL"/>
    <property type="match status" value="1"/>
</dbReference>
<dbReference type="Proteomes" id="UP001595843">
    <property type="component" value="Unassembled WGS sequence"/>
</dbReference>
<dbReference type="Gene3D" id="1.10.3090.10">
    <property type="entry name" value="cca-adding enzyme, domain 2"/>
    <property type="match status" value="1"/>
</dbReference>
<evidence type="ECO:0000259" key="11">
    <source>
        <dbReference type="Pfam" id="PF12627"/>
    </source>
</evidence>
<evidence type="ECO:0000256" key="1">
    <source>
        <dbReference type="ARBA" id="ARBA00001946"/>
    </source>
</evidence>
<evidence type="ECO:0000256" key="3">
    <source>
        <dbReference type="ARBA" id="ARBA00022694"/>
    </source>
</evidence>
<feature type="domain" description="Poly A polymerase head" evidence="10">
    <location>
        <begin position="22"/>
        <end position="142"/>
    </location>
</feature>
<comment type="cofactor">
    <cofactor evidence="1">
        <name>Mg(2+)</name>
        <dbReference type="ChEBI" id="CHEBI:18420"/>
    </cofactor>
</comment>
<dbReference type="GO" id="GO:0004810">
    <property type="term" value="F:CCA tRNA nucleotidyltransferase activity"/>
    <property type="evidence" value="ECO:0007669"/>
    <property type="project" value="UniProtKB-EC"/>
</dbReference>
<dbReference type="EC" id="2.7.7.72" evidence="13"/>
<dbReference type="InterPro" id="IPR043519">
    <property type="entry name" value="NT_sf"/>
</dbReference>
<gene>
    <name evidence="13" type="ORF">ACFOUO_14740</name>
</gene>
<evidence type="ECO:0000256" key="9">
    <source>
        <dbReference type="RuleBase" id="RU003953"/>
    </source>
</evidence>
<evidence type="ECO:0000259" key="10">
    <source>
        <dbReference type="Pfam" id="PF01743"/>
    </source>
</evidence>
<keyword evidence="4 13" id="KW-0548">Nucleotidyltransferase</keyword>
<evidence type="ECO:0000259" key="12">
    <source>
        <dbReference type="Pfam" id="PF13735"/>
    </source>
</evidence>
<keyword evidence="7" id="KW-0460">Magnesium</keyword>
<evidence type="ECO:0000256" key="8">
    <source>
        <dbReference type="ARBA" id="ARBA00022884"/>
    </source>
</evidence>
<dbReference type="InterPro" id="IPR032810">
    <property type="entry name" value="CCA-adding_enz_C"/>
</dbReference>
<comment type="caution">
    <text evidence="13">The sequence shown here is derived from an EMBL/GenBank/DDBJ whole genome shotgun (WGS) entry which is preliminary data.</text>
</comment>
<dbReference type="PANTHER" id="PTHR46173:SF1">
    <property type="entry name" value="CCA TRNA NUCLEOTIDYLTRANSFERASE 1, MITOCHONDRIAL"/>
    <property type="match status" value="1"/>
</dbReference>
<keyword evidence="8 9" id="KW-0694">RNA-binding</keyword>